<comment type="caution">
    <text evidence="2">The sequence shown here is derived from an EMBL/GenBank/DDBJ whole genome shotgun (WGS) entry which is preliminary data.</text>
</comment>
<accession>A0A8S1DKA9</accession>
<proteinExistence type="predicted"/>
<feature type="chain" id="PRO_5035829976" description="C-type lectin domain-containing protein" evidence="1">
    <location>
        <begin position="23"/>
        <end position="243"/>
    </location>
</feature>
<keyword evidence="1" id="KW-0732">Signal</keyword>
<evidence type="ECO:0000313" key="3">
    <source>
        <dbReference type="Proteomes" id="UP000494165"/>
    </source>
</evidence>
<feature type="signal peptide" evidence="1">
    <location>
        <begin position="1"/>
        <end position="22"/>
    </location>
</feature>
<sequence>MIYRMIFGGLVCLIFFAGFVENLDFKTCQQPEHVHSRRVGLATCIAACLQLNTISTNCSFNVTTGRAIEKYNNLQEDGCPKCYLALQNYQSFKIAIRFLEKRSIFICGKKISFGTAPLLGDYDSVSMICGMIEPNNNHWMPKNYDEVRCMIEGLPENIQKLGKLRVLVYKSACSKEFFFCSTDTPRSLRKSFLGAELNGNQTVFQDGTCAIFEYKMKQKKAVDLRLKITDCKEKAYLFCEHND</sequence>
<reference evidence="2 3" key="1">
    <citation type="submission" date="2020-04" db="EMBL/GenBank/DDBJ databases">
        <authorList>
            <person name="Alioto T."/>
            <person name="Alioto T."/>
            <person name="Gomez Garrido J."/>
        </authorList>
    </citation>
    <scope>NUCLEOTIDE SEQUENCE [LARGE SCALE GENOMIC DNA]</scope>
</reference>
<evidence type="ECO:0000256" key="1">
    <source>
        <dbReference type="SAM" id="SignalP"/>
    </source>
</evidence>
<evidence type="ECO:0000313" key="2">
    <source>
        <dbReference type="EMBL" id="CAB3378434.1"/>
    </source>
</evidence>
<dbReference type="Proteomes" id="UP000494165">
    <property type="component" value="Unassembled WGS sequence"/>
</dbReference>
<protein>
    <recommendedName>
        <fullName evidence="4">C-type lectin domain-containing protein</fullName>
    </recommendedName>
</protein>
<gene>
    <name evidence="2" type="ORF">CLODIP_2_CD14590</name>
</gene>
<dbReference type="AlphaFoldDB" id="A0A8S1DKA9"/>
<dbReference type="EMBL" id="CADEPI010000164">
    <property type="protein sequence ID" value="CAB3378434.1"/>
    <property type="molecule type" value="Genomic_DNA"/>
</dbReference>
<evidence type="ECO:0008006" key="4">
    <source>
        <dbReference type="Google" id="ProtNLM"/>
    </source>
</evidence>
<organism evidence="2 3">
    <name type="scientific">Cloeon dipterum</name>
    <dbReference type="NCBI Taxonomy" id="197152"/>
    <lineage>
        <taxon>Eukaryota</taxon>
        <taxon>Metazoa</taxon>
        <taxon>Ecdysozoa</taxon>
        <taxon>Arthropoda</taxon>
        <taxon>Hexapoda</taxon>
        <taxon>Insecta</taxon>
        <taxon>Pterygota</taxon>
        <taxon>Palaeoptera</taxon>
        <taxon>Ephemeroptera</taxon>
        <taxon>Pisciforma</taxon>
        <taxon>Baetidae</taxon>
        <taxon>Cloeon</taxon>
    </lineage>
</organism>
<keyword evidence="3" id="KW-1185">Reference proteome</keyword>
<name>A0A8S1DKA9_9INSE</name>